<dbReference type="eggNOG" id="COG0607">
    <property type="taxonomic scope" value="Bacteria"/>
</dbReference>
<evidence type="ECO:0000313" key="2">
    <source>
        <dbReference type="EMBL" id="KGX86927.1"/>
    </source>
</evidence>
<dbReference type="SMART" id="SM00450">
    <property type="entry name" value="RHOD"/>
    <property type="match status" value="1"/>
</dbReference>
<dbReference type="CDD" id="cd00158">
    <property type="entry name" value="RHOD"/>
    <property type="match status" value="1"/>
</dbReference>
<reference evidence="2 3" key="1">
    <citation type="submission" date="2013-08" db="EMBL/GenBank/DDBJ databases">
        <authorList>
            <person name="Huang J."/>
            <person name="Wang G."/>
        </authorList>
    </citation>
    <scope>NUCLEOTIDE SEQUENCE [LARGE SCALE GENOMIC DNA]</scope>
    <source>
        <strain evidence="2 3">JSM 072002</strain>
    </source>
</reference>
<dbReference type="OrthoDB" id="9800872at2"/>
<dbReference type="STRING" id="1385512.N784_03490"/>
<dbReference type="GO" id="GO:0016740">
    <property type="term" value="F:transferase activity"/>
    <property type="evidence" value="ECO:0007669"/>
    <property type="project" value="UniProtKB-KW"/>
</dbReference>
<dbReference type="InterPro" id="IPR036873">
    <property type="entry name" value="Rhodanese-like_dom_sf"/>
</dbReference>
<proteinExistence type="predicted"/>
<organism evidence="2 3">
    <name type="scientific">Pontibacillus litoralis JSM 072002</name>
    <dbReference type="NCBI Taxonomy" id="1385512"/>
    <lineage>
        <taxon>Bacteria</taxon>
        <taxon>Bacillati</taxon>
        <taxon>Bacillota</taxon>
        <taxon>Bacilli</taxon>
        <taxon>Bacillales</taxon>
        <taxon>Bacillaceae</taxon>
        <taxon>Pontibacillus</taxon>
    </lineage>
</organism>
<keyword evidence="3" id="KW-1185">Reference proteome</keyword>
<protein>
    <submittedName>
        <fullName evidence="2">Sulfurtransferase</fullName>
    </submittedName>
</protein>
<keyword evidence="2" id="KW-0808">Transferase</keyword>
<evidence type="ECO:0000313" key="3">
    <source>
        <dbReference type="Proteomes" id="UP000030401"/>
    </source>
</evidence>
<accession>A0A0A5HTI0</accession>
<dbReference type="EMBL" id="AVPG01000010">
    <property type="protein sequence ID" value="KGX86927.1"/>
    <property type="molecule type" value="Genomic_DNA"/>
</dbReference>
<name>A0A0A5HTI0_9BACI</name>
<dbReference type="AlphaFoldDB" id="A0A0A5HTI0"/>
<dbReference type="RefSeq" id="WP_036834069.1">
    <property type="nucleotide sequence ID" value="NZ_AVPG01000010.1"/>
</dbReference>
<gene>
    <name evidence="2" type="ORF">N784_03490</name>
</gene>
<dbReference type="PANTHER" id="PTHR43031:SF17">
    <property type="entry name" value="SULFURTRANSFERASE YTWF-RELATED"/>
    <property type="match status" value="1"/>
</dbReference>
<dbReference type="Pfam" id="PF00581">
    <property type="entry name" value="Rhodanese"/>
    <property type="match status" value="1"/>
</dbReference>
<dbReference type="InterPro" id="IPR001763">
    <property type="entry name" value="Rhodanese-like_dom"/>
</dbReference>
<dbReference type="PROSITE" id="PS50206">
    <property type="entry name" value="RHODANESE_3"/>
    <property type="match status" value="1"/>
</dbReference>
<evidence type="ECO:0000259" key="1">
    <source>
        <dbReference type="PROSITE" id="PS50206"/>
    </source>
</evidence>
<dbReference type="Proteomes" id="UP000030401">
    <property type="component" value="Unassembled WGS sequence"/>
</dbReference>
<comment type="caution">
    <text evidence="2">The sequence shown here is derived from an EMBL/GenBank/DDBJ whole genome shotgun (WGS) entry which is preliminary data.</text>
</comment>
<dbReference type="PANTHER" id="PTHR43031">
    <property type="entry name" value="FAD-DEPENDENT OXIDOREDUCTASE"/>
    <property type="match status" value="1"/>
</dbReference>
<sequence length="122" mass="13657">MQTIVTIGMILLVALFVLNKLLPAKGVKTIQTGQLKDDLRKYKNQKQWIDVRTPGEYQANHIKEFKNYPLQTLKHNTQSLDTSKEVVVICQSGARSLAATKILKKAGFSDVTNVQGGMNAWK</sequence>
<feature type="domain" description="Rhodanese" evidence="1">
    <location>
        <begin position="42"/>
        <end position="122"/>
    </location>
</feature>
<dbReference type="SUPFAM" id="SSF52821">
    <property type="entry name" value="Rhodanese/Cell cycle control phosphatase"/>
    <property type="match status" value="1"/>
</dbReference>
<dbReference type="Gene3D" id="3.40.250.10">
    <property type="entry name" value="Rhodanese-like domain"/>
    <property type="match status" value="1"/>
</dbReference>
<dbReference type="InterPro" id="IPR050229">
    <property type="entry name" value="GlpE_sulfurtransferase"/>
</dbReference>